<gene>
    <name evidence="1" type="ORF">LRS37_04605</name>
</gene>
<keyword evidence="2" id="KW-1185">Reference proteome</keyword>
<protein>
    <submittedName>
        <fullName evidence="1">Phage portal protein</fullName>
    </submittedName>
</protein>
<accession>A0ABS8QG15</accession>
<dbReference type="NCBIfam" id="TIGR01537">
    <property type="entry name" value="portal_HK97"/>
    <property type="match status" value="1"/>
</dbReference>
<evidence type="ECO:0000313" key="2">
    <source>
        <dbReference type="Proteomes" id="UP001162836"/>
    </source>
</evidence>
<dbReference type="InterPro" id="IPR006944">
    <property type="entry name" value="Phage/GTA_portal"/>
</dbReference>
<evidence type="ECO:0000313" key="1">
    <source>
        <dbReference type="EMBL" id="MCD4838162.1"/>
    </source>
</evidence>
<organism evidence="1 2">
    <name type="scientific">Neobacillus sedimentimangrovi</name>
    <dbReference type="NCBI Taxonomy" id="2699460"/>
    <lineage>
        <taxon>Bacteria</taxon>
        <taxon>Bacillati</taxon>
        <taxon>Bacillota</taxon>
        <taxon>Bacilli</taxon>
        <taxon>Bacillales</taxon>
        <taxon>Bacillaceae</taxon>
        <taxon>Neobacillus</taxon>
    </lineage>
</organism>
<dbReference type="Pfam" id="PF04860">
    <property type="entry name" value="Phage_portal"/>
    <property type="match status" value="1"/>
</dbReference>
<name>A0ABS8QG15_9BACI</name>
<proteinExistence type="predicted"/>
<reference evidence="1 2" key="1">
    <citation type="journal article" date="2023" name="Antonie Van Leeuwenhoek">
        <title>Unveiling the genomic potential of a novel thermostable glycoside hydrolases producing Neobacillus sedimentimangrovi UE25.</title>
        <authorList>
            <person name="Ejaz U."/>
            <person name="Saleem F."/>
            <person name="Rashid R."/>
            <person name="Hasan K.A."/>
            <person name="Syed M.N."/>
            <person name="Sohail M."/>
        </authorList>
    </citation>
    <scope>NUCLEOTIDE SEQUENCE [LARGE SCALE GENOMIC DNA]</scope>
    <source>
        <strain evidence="1 2">UE25</strain>
    </source>
</reference>
<dbReference type="InterPro" id="IPR006427">
    <property type="entry name" value="Portal_HK97"/>
</dbReference>
<dbReference type="RefSeq" id="WP_231314360.1">
    <property type="nucleotide sequence ID" value="NZ_JAJODE010000008.1"/>
</dbReference>
<comment type="caution">
    <text evidence="1">The sequence shown here is derived from an EMBL/GenBank/DDBJ whole genome shotgun (WGS) entry which is preliminary data.</text>
</comment>
<dbReference type="EMBL" id="JAJODE010000008">
    <property type="protein sequence ID" value="MCD4838162.1"/>
    <property type="molecule type" value="Genomic_DNA"/>
</dbReference>
<sequence length="411" mass="46821">MFNWLKNLFRLNNRVVNLNSPTFLEWLGIDPDTPKDKISEATYFACMKIMAESIGKLPLKMYQYTDKGIIKSDKSDLYNVFKLRPNPYMTSATFWSTVEMNRNHYGNAYIWLRYQGPRLQDLWIIPSEDTSILIDDAGILGTKDNIWYRYSDRHTGKIYTFSCNEVMHFKTSMTFDGLVGMPVRDILKSTVDGALESQNFMNNLYKTGLTGKAVLEYTGDLDKDSKDRLVKGFEEFANGSKNAGKIIPVPLGMKLVPLNIKLTDSQFFELKKYTALQIAAAFGIKPNQINDYEKSSYASAEAQNLAFYVDTLLYPLKQYEEEITYKSLSSQMINQGYFFKFNVSVILRADIKSQMEALSKGVNNAIYTPNEARSYLDLPAKEGGDELVMNGNYIPITMVGEQYTSQKGGDK</sequence>
<dbReference type="Proteomes" id="UP001162836">
    <property type="component" value="Unassembled WGS sequence"/>
</dbReference>